<dbReference type="InterPro" id="IPR047111">
    <property type="entry name" value="YbaP-like"/>
</dbReference>
<dbReference type="AlphaFoldDB" id="A0A1I6TK48"/>
<gene>
    <name evidence="2" type="ORF">SAMN05192570_0121</name>
</gene>
<name>A0A1I6TK48_9CAUL</name>
<proteinExistence type="predicted"/>
<dbReference type="CDD" id="cd14789">
    <property type="entry name" value="Tiki"/>
    <property type="match status" value="1"/>
</dbReference>
<dbReference type="OrthoDB" id="9806326at2"/>
<accession>A0A1I6TK48</accession>
<dbReference type="PANTHER" id="PTHR40590">
    <property type="entry name" value="CYTOPLASMIC PROTEIN-RELATED"/>
    <property type="match status" value="1"/>
</dbReference>
<dbReference type="PANTHER" id="PTHR40590:SF1">
    <property type="entry name" value="CYTOPLASMIC PROTEIN"/>
    <property type="match status" value="1"/>
</dbReference>
<dbReference type="Pfam" id="PF01963">
    <property type="entry name" value="TraB_PrgY_gumN"/>
    <property type="match status" value="1"/>
</dbReference>
<feature type="chain" id="PRO_5011711282" description="TraB family protein" evidence="1">
    <location>
        <begin position="22"/>
        <end position="294"/>
    </location>
</feature>
<dbReference type="InterPro" id="IPR002816">
    <property type="entry name" value="TraB/PrgY/GumN_fam"/>
</dbReference>
<reference evidence="3" key="1">
    <citation type="submission" date="2016-10" db="EMBL/GenBank/DDBJ databases">
        <authorList>
            <person name="Varghese N."/>
            <person name="Submissions S."/>
        </authorList>
    </citation>
    <scope>NUCLEOTIDE SEQUENCE [LARGE SCALE GENOMIC DNA]</scope>
    <source>
        <strain evidence="3">CGMCC 1.10683</strain>
    </source>
</reference>
<evidence type="ECO:0008006" key="4">
    <source>
        <dbReference type="Google" id="ProtNLM"/>
    </source>
</evidence>
<evidence type="ECO:0000313" key="3">
    <source>
        <dbReference type="Proteomes" id="UP000198788"/>
    </source>
</evidence>
<feature type="signal peptide" evidence="1">
    <location>
        <begin position="1"/>
        <end position="21"/>
    </location>
</feature>
<keyword evidence="3" id="KW-1185">Reference proteome</keyword>
<dbReference type="EMBL" id="FOZV01000011">
    <property type="protein sequence ID" value="SFS89599.1"/>
    <property type="molecule type" value="Genomic_DNA"/>
</dbReference>
<dbReference type="Proteomes" id="UP000198788">
    <property type="component" value="Unassembled WGS sequence"/>
</dbReference>
<protein>
    <recommendedName>
        <fullName evidence="4">TraB family protein</fullName>
    </recommendedName>
</protein>
<dbReference type="RefSeq" id="WP_092313475.1">
    <property type="nucleotide sequence ID" value="NZ_FOZV01000011.1"/>
</dbReference>
<evidence type="ECO:0000313" key="2">
    <source>
        <dbReference type="EMBL" id="SFS89599.1"/>
    </source>
</evidence>
<evidence type="ECO:0000256" key="1">
    <source>
        <dbReference type="SAM" id="SignalP"/>
    </source>
</evidence>
<sequence length="294" mass="30835">MIRVRALLLAAAVLFWAGAAAGQEAGAAAGPRLWVARVADSTIYLFGAPSMLRPETDWWSEALETAFDAADALWVEGDAEASPFLAGQLVAHGFQPDGNLEALLTPAEWTNVVATAEASGVPVATVRTMRPWLAASWAPNVWYLMAGYSPEAAPGPLFVAQARAAGKTVHSIEAPEQAIAFLSGRPEAEQVALLRFGLAAPEALVAELDAAVAAWLKGDADRSRELGTGRLRELSEPLHRAMIGGRNRAFADRIIDLLAEPGTSFVVVNAAAVGGPDGVPALLTERGVNVEAVQ</sequence>
<keyword evidence="1" id="KW-0732">Signal</keyword>
<dbReference type="STRING" id="871741.SAMN05192570_0121"/>
<organism evidence="2 3">
    <name type="scientific">Brevundimonas viscosa</name>
    <dbReference type="NCBI Taxonomy" id="871741"/>
    <lineage>
        <taxon>Bacteria</taxon>
        <taxon>Pseudomonadati</taxon>
        <taxon>Pseudomonadota</taxon>
        <taxon>Alphaproteobacteria</taxon>
        <taxon>Caulobacterales</taxon>
        <taxon>Caulobacteraceae</taxon>
        <taxon>Brevundimonas</taxon>
    </lineage>
</organism>